<evidence type="ECO:0000313" key="8">
    <source>
        <dbReference type="Proteomes" id="UP000193920"/>
    </source>
</evidence>
<feature type="compositionally biased region" description="Basic and acidic residues" evidence="4">
    <location>
        <begin position="544"/>
        <end position="559"/>
    </location>
</feature>
<reference evidence="7 8" key="1">
    <citation type="submission" date="2016-08" db="EMBL/GenBank/DDBJ databases">
        <title>A Parts List for Fungal Cellulosomes Revealed by Comparative Genomics.</title>
        <authorList>
            <consortium name="DOE Joint Genome Institute"/>
            <person name="Haitjema C.H."/>
            <person name="Gilmore S.P."/>
            <person name="Henske J.K."/>
            <person name="Solomon K.V."/>
            <person name="De Groot R."/>
            <person name="Kuo A."/>
            <person name="Mondo S.J."/>
            <person name="Salamov A.A."/>
            <person name="Labutti K."/>
            <person name="Zhao Z."/>
            <person name="Chiniquy J."/>
            <person name="Barry K."/>
            <person name="Brewer H.M."/>
            <person name="Purvine S.O."/>
            <person name="Wright A.T."/>
            <person name="Boxma B."/>
            <person name="Van Alen T."/>
            <person name="Hackstein J.H."/>
            <person name="Baker S.E."/>
            <person name="Grigoriev I.V."/>
            <person name="O'Malley M.A."/>
        </authorList>
    </citation>
    <scope>NUCLEOTIDE SEQUENCE [LARGE SCALE GENOMIC DNA]</scope>
    <source>
        <strain evidence="7 8">G1</strain>
    </source>
</reference>
<dbReference type="Pfam" id="PF08757">
    <property type="entry name" value="CotH"/>
    <property type="match status" value="1"/>
</dbReference>
<feature type="region of interest" description="Disordered" evidence="4">
    <location>
        <begin position="536"/>
        <end position="595"/>
    </location>
</feature>
<proteinExistence type="predicted"/>
<keyword evidence="8" id="KW-1185">Reference proteome</keyword>
<dbReference type="PANTHER" id="PTHR40050:SF1">
    <property type="entry name" value="INNER SPORE COAT PROTEIN H"/>
    <property type="match status" value="1"/>
</dbReference>
<dbReference type="EMBL" id="MCOG01000040">
    <property type="protein sequence ID" value="ORY72261.1"/>
    <property type="molecule type" value="Genomic_DNA"/>
</dbReference>
<evidence type="ECO:0000256" key="4">
    <source>
        <dbReference type="SAM" id="MobiDB-lite"/>
    </source>
</evidence>
<evidence type="ECO:0000256" key="2">
    <source>
        <dbReference type="ARBA" id="ARBA00022737"/>
    </source>
</evidence>
<dbReference type="InterPro" id="IPR014867">
    <property type="entry name" value="Spore_coat_CotH_CotH2/3/7"/>
</dbReference>
<evidence type="ECO:0000256" key="5">
    <source>
        <dbReference type="SAM" id="SignalP"/>
    </source>
</evidence>
<dbReference type="STRING" id="1754190.A0A1Y2EL49"/>
<keyword evidence="1 5" id="KW-0732">Signal</keyword>
<feature type="chain" id="PRO_5013096085" evidence="5">
    <location>
        <begin position="17"/>
        <end position="694"/>
    </location>
</feature>
<name>A0A1Y2EL49_9FUNG</name>
<organism evidence="7 8">
    <name type="scientific">Neocallimastix californiae</name>
    <dbReference type="NCBI Taxonomy" id="1754190"/>
    <lineage>
        <taxon>Eukaryota</taxon>
        <taxon>Fungi</taxon>
        <taxon>Fungi incertae sedis</taxon>
        <taxon>Chytridiomycota</taxon>
        <taxon>Chytridiomycota incertae sedis</taxon>
        <taxon>Neocallimastigomycetes</taxon>
        <taxon>Neocallimastigales</taxon>
        <taxon>Neocallimastigaceae</taxon>
        <taxon>Neocallimastix</taxon>
    </lineage>
</organism>
<evidence type="ECO:0000313" key="7">
    <source>
        <dbReference type="EMBL" id="ORY72261.1"/>
    </source>
</evidence>
<evidence type="ECO:0000259" key="6">
    <source>
        <dbReference type="PROSITE" id="PS51763"/>
    </source>
</evidence>
<dbReference type="PANTHER" id="PTHR40050">
    <property type="entry name" value="INNER SPORE COAT PROTEIN H"/>
    <property type="match status" value="1"/>
</dbReference>
<dbReference type="PROSITE" id="PS51763">
    <property type="entry name" value="CBM10"/>
    <property type="match status" value="2"/>
</dbReference>
<dbReference type="Gene3D" id="3.90.1220.10">
    <property type="entry name" value="Cellulose docking domain, dockering"/>
    <property type="match status" value="2"/>
</dbReference>
<gene>
    <name evidence="7" type="ORF">LY90DRAFT_452527</name>
</gene>
<accession>A0A1Y2EL49</accession>
<dbReference type="SUPFAM" id="SSF64571">
    <property type="entry name" value="Cellulose docking domain, dockering"/>
    <property type="match status" value="2"/>
</dbReference>
<keyword evidence="3" id="KW-0378">Hydrolase</keyword>
<feature type="domain" description="CBM10" evidence="6">
    <location>
        <begin position="604"/>
        <end position="641"/>
    </location>
</feature>
<keyword evidence="2" id="KW-0677">Repeat</keyword>
<dbReference type="OrthoDB" id="10267127at2759"/>
<dbReference type="GO" id="GO:0016787">
    <property type="term" value="F:hydrolase activity"/>
    <property type="evidence" value="ECO:0007669"/>
    <property type="project" value="UniProtKB-KW"/>
</dbReference>
<evidence type="ECO:0000256" key="3">
    <source>
        <dbReference type="ARBA" id="ARBA00022801"/>
    </source>
</evidence>
<feature type="signal peptide" evidence="5">
    <location>
        <begin position="1"/>
        <end position="16"/>
    </location>
</feature>
<dbReference type="InterPro" id="IPR009034">
    <property type="entry name" value="Dockerin_dom_fun_sf"/>
</dbReference>
<comment type="caution">
    <text evidence="7">The sequence shown here is derived from an EMBL/GenBank/DDBJ whole genome shotgun (WGS) entry which is preliminary data.</text>
</comment>
<feature type="domain" description="CBM10" evidence="6">
    <location>
        <begin position="653"/>
        <end position="690"/>
    </location>
</feature>
<dbReference type="Proteomes" id="UP000193920">
    <property type="component" value="Unassembled WGS sequence"/>
</dbReference>
<evidence type="ECO:0000256" key="1">
    <source>
        <dbReference type="ARBA" id="ARBA00022729"/>
    </source>
</evidence>
<dbReference type="InterPro" id="IPR002883">
    <property type="entry name" value="CBM10/Dockerin_dom"/>
</dbReference>
<protein>
    <submittedName>
        <fullName evidence="7">Coth-domain-containing protein</fullName>
    </submittedName>
</protein>
<dbReference type="AlphaFoldDB" id="A0A1Y2EL49"/>
<dbReference type="Pfam" id="PF02013">
    <property type="entry name" value="CBM_10"/>
    <property type="match status" value="2"/>
</dbReference>
<sequence length="694" mass="77328">MKVLLFIPLYITSVLCSYLSGLDRTFSEAEFKVVDLYVTMPESEIQNLIQSVQHSENQVQMGRTGEDFKYQNATIVAKWNGNEKVYENVSFKTGGMYARVNDKVGFNIKLPKKFLGRKNIRIRPDPSDRTHLRSKLCCDMANRLGLPSIQAIYARLYMNEEYWGLYTLMDSIKTSWIKQTFNPSVEEITTLIQCKSGGADLAPGTERKCVNANDDYPNMDVFKQFVDEINAAKTIEEVEKILDVDVFLKFMAMEWLIGSFDHFLVLGHNFYFYKRESDGKWIIIEYDYDNTFGNGLSNPTYWNSKKNGGAGGWNFGGAGGAGGANGWNFGGAGGANGWNFGGAGGAGGANGWNLGGAGGAGADMGNNNNVKLNARAVEDGVTADIKPNANANANVNVNANNGANEVVHYTFDFWELNRPIIDVLVHKNPERFKKIVHDVLVSAFNPSILNERIDELKEFLLPYVEEDSTPKDDGSLPGRINKAGKVRSASVSEFESEIENKLKEWIKIKFEVACEEYGLDGEEIIRESASFVPKSYDYGNNENNKAEKEDGNDKVKAENDEAQAEASQGLTDEAQTEADQGLTDEAKTESNQALAESNQSSSDECWSDVLGYSCCKKNCYVYYTDKDGKWGVEDNQWCGIIESVCEPKYASSQCYGETTKEYPCCEGCKTAYRDNNGKWGYENNNWCSIKYSCK</sequence>